<accession>A0A4R0N4B8</accession>
<dbReference type="GO" id="GO:0016616">
    <property type="term" value="F:oxidoreductase activity, acting on the CH-OH group of donors, NAD or NADP as acceptor"/>
    <property type="evidence" value="ECO:0007669"/>
    <property type="project" value="TreeGrafter"/>
</dbReference>
<sequence length="245" mass="26918">MDKKTVVITGVLGGIGSQLAKTFKENNYHVVGLDVRAAEVPYCDKFFKFDLHQYCSDANYKKELEAVFDAEIPALFLLINNAAVQILGSVAEVKLEDWNQTLNVNLTGPLMLSQFFLSRLEKSMGSIINIASIHHQLTKKRFVAYASSKSALVGLTKAMSVDLQGRVRVNAISPAAIDTQMLRDGFDNDEAKVQLLNELHPSQRIGKPQEVSQLALLLAEDKLGFINGANLNIDGGISNVLKDLE</sequence>
<dbReference type="EMBL" id="SJSK01000001">
    <property type="protein sequence ID" value="TCC94207.1"/>
    <property type="molecule type" value="Genomic_DNA"/>
</dbReference>
<dbReference type="InterPro" id="IPR036291">
    <property type="entry name" value="NAD(P)-bd_dom_sf"/>
</dbReference>
<proteinExistence type="inferred from homology"/>
<evidence type="ECO:0000313" key="3">
    <source>
        <dbReference type="Proteomes" id="UP000292884"/>
    </source>
</evidence>
<reference evidence="2 3" key="1">
    <citation type="submission" date="2019-02" db="EMBL/GenBank/DDBJ databases">
        <title>Pedobacter sp. RP-1-13 sp. nov., isolated from Arctic soil.</title>
        <authorList>
            <person name="Dahal R.H."/>
        </authorList>
    </citation>
    <scope>NUCLEOTIDE SEQUENCE [LARGE SCALE GENOMIC DNA]</scope>
    <source>
        <strain evidence="2 3">RP-1-13</strain>
    </source>
</reference>
<dbReference type="InterPro" id="IPR002347">
    <property type="entry name" value="SDR_fam"/>
</dbReference>
<gene>
    <name evidence="2" type="ORF">EZ428_05365</name>
</gene>
<dbReference type="Pfam" id="PF13561">
    <property type="entry name" value="adh_short_C2"/>
    <property type="match status" value="1"/>
</dbReference>
<dbReference type="OrthoDB" id="9804774at2"/>
<dbReference type="PRINTS" id="PR00081">
    <property type="entry name" value="GDHRDH"/>
</dbReference>
<organism evidence="2 3">
    <name type="scientific">Pedobacter frigiditerrae</name>
    <dbReference type="NCBI Taxonomy" id="2530452"/>
    <lineage>
        <taxon>Bacteria</taxon>
        <taxon>Pseudomonadati</taxon>
        <taxon>Bacteroidota</taxon>
        <taxon>Sphingobacteriia</taxon>
        <taxon>Sphingobacteriales</taxon>
        <taxon>Sphingobacteriaceae</taxon>
        <taxon>Pedobacter</taxon>
    </lineage>
</organism>
<dbReference type="PRINTS" id="PR00080">
    <property type="entry name" value="SDRFAMILY"/>
</dbReference>
<name>A0A4R0N4B8_9SPHI</name>
<dbReference type="AlphaFoldDB" id="A0A4R0N4B8"/>
<dbReference type="SUPFAM" id="SSF51735">
    <property type="entry name" value="NAD(P)-binding Rossmann-fold domains"/>
    <property type="match status" value="1"/>
</dbReference>
<dbReference type="InterPro" id="IPR020904">
    <property type="entry name" value="Sc_DH/Rdtase_CS"/>
</dbReference>
<keyword evidence="3" id="KW-1185">Reference proteome</keyword>
<comment type="similarity">
    <text evidence="1">Belongs to the short-chain dehydrogenases/reductases (SDR) family.</text>
</comment>
<evidence type="ECO:0000313" key="2">
    <source>
        <dbReference type="EMBL" id="TCC94207.1"/>
    </source>
</evidence>
<dbReference type="CDD" id="cd05233">
    <property type="entry name" value="SDR_c"/>
    <property type="match status" value="1"/>
</dbReference>
<dbReference type="RefSeq" id="WP_131552068.1">
    <property type="nucleotide sequence ID" value="NZ_SJSK01000001.1"/>
</dbReference>
<dbReference type="PROSITE" id="PS00061">
    <property type="entry name" value="ADH_SHORT"/>
    <property type="match status" value="1"/>
</dbReference>
<protein>
    <submittedName>
        <fullName evidence="2">SDR family oxidoreductase</fullName>
    </submittedName>
</protein>
<comment type="caution">
    <text evidence="2">The sequence shown here is derived from an EMBL/GenBank/DDBJ whole genome shotgun (WGS) entry which is preliminary data.</text>
</comment>
<dbReference type="PANTHER" id="PTHR42760:SF106">
    <property type="entry name" value="PROTEIN FIXR"/>
    <property type="match status" value="1"/>
</dbReference>
<evidence type="ECO:0000256" key="1">
    <source>
        <dbReference type="ARBA" id="ARBA00006484"/>
    </source>
</evidence>
<dbReference type="Gene3D" id="3.40.50.720">
    <property type="entry name" value="NAD(P)-binding Rossmann-like Domain"/>
    <property type="match status" value="1"/>
</dbReference>
<dbReference type="PANTHER" id="PTHR42760">
    <property type="entry name" value="SHORT-CHAIN DEHYDROGENASES/REDUCTASES FAMILY MEMBER"/>
    <property type="match status" value="1"/>
</dbReference>
<dbReference type="Proteomes" id="UP000292884">
    <property type="component" value="Unassembled WGS sequence"/>
</dbReference>